<sequence>MAKKKASALLAVFTAFAVLTGCAGNSDGSNSPAAGPNNNTQTATETPAGKKEPVKISIMANLHTPEVPDDTIEKMLEEATNTDLKIQWVPDGSYDEKMNASFATGTLPQATYIKNQTSLAMLRDAIRNDQFWEIGPLLDQYPNLKKLQKEVLANTSVDGKVYALYAERPLSRQGFIYRKDWADKLGLSAPTTTEEFFTMVEKFTTDDPDGNGKDDTIGMTDRSDFVYGAFKTVASWFGTPNNWGMQEGKLMPEFMFPQYMETLQFFKRIHSAGYMNQDFPVTSKTDQQSLLLTGKAGVYVGSMGDVAGLDQKITEVNPDALLDVHHKVSGPNSEYGTWAIPGFGSVVLFPKSAVKSEEELKNVLSFYDQLMSAELMNLITWGIEGKHYTIEDGKVIPSTDTALTDRETKPYLSLQIGGISTIDGMLEAKHILPSKAKAEELIVDNNNYLIHDPAAALDSLTYNQDGARLQEIIKDASYKFMLGNIDEAGFQAAVDQWLKQGGQKIIDEYNASYAAVK</sequence>
<reference evidence="8 9" key="1">
    <citation type="submission" date="2018-07" db="EMBL/GenBank/DDBJ databases">
        <title>Genomic Encyclopedia of Type Strains, Phase III (KMG-III): the genomes of soil and plant-associated and newly described type strains.</title>
        <authorList>
            <person name="Whitman W."/>
        </authorList>
    </citation>
    <scope>NUCLEOTIDE SEQUENCE [LARGE SCALE GENOMIC DNA]</scope>
    <source>
        <strain evidence="8 9">CECT 7506</strain>
    </source>
</reference>
<evidence type="ECO:0000256" key="5">
    <source>
        <dbReference type="ARBA" id="ARBA00023288"/>
    </source>
</evidence>
<organism evidence="8 9">
    <name type="scientific">Paenibacillus prosopidis</name>
    <dbReference type="NCBI Taxonomy" id="630520"/>
    <lineage>
        <taxon>Bacteria</taxon>
        <taxon>Bacillati</taxon>
        <taxon>Bacillota</taxon>
        <taxon>Bacilli</taxon>
        <taxon>Bacillales</taxon>
        <taxon>Paenibacillaceae</taxon>
        <taxon>Paenibacillus</taxon>
    </lineage>
</organism>
<feature type="region of interest" description="Disordered" evidence="6">
    <location>
        <begin position="28"/>
        <end position="51"/>
    </location>
</feature>
<comment type="caution">
    <text evidence="8">The sequence shown here is derived from an EMBL/GenBank/DDBJ whole genome shotgun (WGS) entry which is preliminary data.</text>
</comment>
<evidence type="ECO:0000256" key="6">
    <source>
        <dbReference type="SAM" id="MobiDB-lite"/>
    </source>
</evidence>
<dbReference type="PROSITE" id="PS51257">
    <property type="entry name" value="PROKAR_LIPOPROTEIN"/>
    <property type="match status" value="1"/>
</dbReference>
<evidence type="ECO:0000256" key="7">
    <source>
        <dbReference type="SAM" id="SignalP"/>
    </source>
</evidence>
<dbReference type="Proteomes" id="UP000252415">
    <property type="component" value="Unassembled WGS sequence"/>
</dbReference>
<dbReference type="InterPro" id="IPR006059">
    <property type="entry name" value="SBP"/>
</dbReference>
<name>A0A368VWV1_9BACL</name>
<dbReference type="CDD" id="cd13580">
    <property type="entry name" value="PBP2_AlgQ_like_1"/>
    <property type="match status" value="1"/>
</dbReference>
<keyword evidence="9" id="KW-1185">Reference proteome</keyword>
<dbReference type="SUPFAM" id="SSF53850">
    <property type="entry name" value="Periplasmic binding protein-like II"/>
    <property type="match status" value="1"/>
</dbReference>
<evidence type="ECO:0000256" key="3">
    <source>
        <dbReference type="ARBA" id="ARBA00023136"/>
    </source>
</evidence>
<keyword evidence="1" id="KW-1003">Cell membrane</keyword>
<dbReference type="Pfam" id="PF01547">
    <property type="entry name" value="SBP_bac_1"/>
    <property type="match status" value="1"/>
</dbReference>
<keyword evidence="5" id="KW-0449">Lipoprotein</keyword>
<dbReference type="InterPro" id="IPR050490">
    <property type="entry name" value="Bact_solute-bd_prot1"/>
</dbReference>
<proteinExistence type="predicted"/>
<dbReference type="AlphaFoldDB" id="A0A368VWV1"/>
<feature type="chain" id="PRO_5039246358" evidence="7">
    <location>
        <begin position="24"/>
        <end position="517"/>
    </location>
</feature>
<feature type="signal peptide" evidence="7">
    <location>
        <begin position="1"/>
        <end position="23"/>
    </location>
</feature>
<evidence type="ECO:0000256" key="2">
    <source>
        <dbReference type="ARBA" id="ARBA00022729"/>
    </source>
</evidence>
<protein>
    <submittedName>
        <fullName evidence="8">Carbohydrate ABC transporter substrate-binding protein (CUT1 family)</fullName>
    </submittedName>
</protein>
<dbReference type="OrthoDB" id="9787283at2"/>
<evidence type="ECO:0000313" key="9">
    <source>
        <dbReference type="Proteomes" id="UP000252415"/>
    </source>
</evidence>
<dbReference type="PANTHER" id="PTHR43649">
    <property type="entry name" value="ARABINOSE-BINDING PROTEIN-RELATED"/>
    <property type="match status" value="1"/>
</dbReference>
<evidence type="ECO:0000313" key="8">
    <source>
        <dbReference type="EMBL" id="RCW46376.1"/>
    </source>
</evidence>
<keyword evidence="4" id="KW-0564">Palmitate</keyword>
<evidence type="ECO:0000256" key="4">
    <source>
        <dbReference type="ARBA" id="ARBA00023139"/>
    </source>
</evidence>
<gene>
    <name evidence="8" type="ORF">DFP97_10918</name>
</gene>
<keyword evidence="2 7" id="KW-0732">Signal</keyword>
<dbReference type="EMBL" id="QPJD01000009">
    <property type="protein sequence ID" value="RCW46376.1"/>
    <property type="molecule type" value="Genomic_DNA"/>
</dbReference>
<dbReference type="RefSeq" id="WP_114381037.1">
    <property type="nucleotide sequence ID" value="NZ_QPJD01000009.1"/>
</dbReference>
<keyword evidence="3" id="KW-0472">Membrane</keyword>
<dbReference type="Gene3D" id="3.40.190.10">
    <property type="entry name" value="Periplasmic binding protein-like II"/>
    <property type="match status" value="2"/>
</dbReference>
<evidence type="ECO:0000256" key="1">
    <source>
        <dbReference type="ARBA" id="ARBA00022475"/>
    </source>
</evidence>
<dbReference type="PANTHER" id="PTHR43649:SF33">
    <property type="entry name" value="POLYGALACTURONAN_RHAMNOGALACTURONAN-BINDING PROTEIN YTCQ"/>
    <property type="match status" value="1"/>
</dbReference>
<feature type="compositionally biased region" description="Polar residues" evidence="6">
    <location>
        <begin position="28"/>
        <end position="45"/>
    </location>
</feature>
<accession>A0A368VWV1</accession>